<evidence type="ECO:0000313" key="5">
    <source>
        <dbReference type="Proteomes" id="UP000221011"/>
    </source>
</evidence>
<dbReference type="Gene3D" id="1.10.600.10">
    <property type="entry name" value="Farnesyl Diphosphate Synthase"/>
    <property type="match status" value="1"/>
</dbReference>
<dbReference type="InterPro" id="IPR000092">
    <property type="entry name" value="Polyprenyl_synt"/>
</dbReference>
<name>A0A291Q4V5_9ACTN</name>
<dbReference type="GO" id="GO:0106350">
    <property type="term" value="F:all-trans-octaprenyl-diphosphate synthase activity"/>
    <property type="evidence" value="ECO:0007669"/>
    <property type="project" value="UniProtKB-EC"/>
</dbReference>
<evidence type="ECO:0000313" key="4">
    <source>
        <dbReference type="EMBL" id="ATL26533.1"/>
    </source>
</evidence>
<dbReference type="GO" id="GO:0004311">
    <property type="term" value="F:geranylgeranyl diphosphate synthase activity"/>
    <property type="evidence" value="ECO:0007669"/>
    <property type="project" value="UniProtKB-EC"/>
</dbReference>
<gene>
    <name evidence="4" type="ORF">KY5_1515</name>
</gene>
<keyword evidence="2" id="KW-0460">Magnesium</keyword>
<dbReference type="Pfam" id="PF00348">
    <property type="entry name" value="polyprenyl_synt"/>
    <property type="match status" value="1"/>
</dbReference>
<keyword evidence="5" id="KW-1185">Reference proteome</keyword>
<dbReference type="RefSeq" id="WP_098241498.1">
    <property type="nucleotide sequence ID" value="NZ_CP022685.1"/>
</dbReference>
<dbReference type="PANTHER" id="PTHR12001">
    <property type="entry name" value="GERANYLGERANYL PYROPHOSPHATE SYNTHASE"/>
    <property type="match status" value="1"/>
</dbReference>
<reference evidence="4 5" key="1">
    <citation type="submission" date="2017-08" db="EMBL/GenBank/DDBJ databases">
        <title>Complete Genome Sequence of Streptomyces formicae KY5, the formicamycin producer.</title>
        <authorList>
            <person name="Holmes N.A."/>
            <person name="Devine R."/>
            <person name="Qin Z."/>
            <person name="Seipke R.F."/>
            <person name="Wilkinson B."/>
            <person name="Hutchings M.I."/>
        </authorList>
    </citation>
    <scope>NUCLEOTIDE SEQUENCE [LARGE SCALE GENOMIC DNA]</scope>
    <source>
        <strain evidence="4 5">KY5</strain>
    </source>
</reference>
<sequence length="343" mass="35503">MTAPAVTTEAAQLLKRAKELTEPELRKAVDRLAEPVRPVAAYHFGWCDEAGRPVNGDWGKGVRGALVIAAAEALGAGPEQAVAHAASVELVHNFTVVHDDLMDGDRLRRGRPATWAVFGSARAVLAGDALLAAALEVLAHRCPRLSPAAVRELADALLELVAGQGADLAFESRADVGLDECLRMAGGKTAALLAAACALGAVAAGADERRVGLLREFGRHLGLAFQLVDDLLGIWGDSARTGKPVGADIRLRKKSLPVVAALSGGTPAGARLAELYGRAGPLDDAAVSRAAALIEEAGGRRWAQEEADRQRSSALGCLAGAELVPEGAAALASLADLITRRDV</sequence>
<evidence type="ECO:0000256" key="1">
    <source>
        <dbReference type="ARBA" id="ARBA00022723"/>
    </source>
</evidence>
<evidence type="ECO:0000256" key="2">
    <source>
        <dbReference type="ARBA" id="ARBA00022842"/>
    </source>
</evidence>
<dbReference type="GO" id="GO:0008299">
    <property type="term" value="P:isoprenoid biosynthetic process"/>
    <property type="evidence" value="ECO:0007669"/>
    <property type="project" value="InterPro"/>
</dbReference>
<dbReference type="PROSITE" id="PS00723">
    <property type="entry name" value="POLYPRENYL_SYNTHASE_1"/>
    <property type="match status" value="1"/>
</dbReference>
<dbReference type="EC" id="2.5.1.90" evidence="4"/>
<dbReference type="PROSITE" id="PS00444">
    <property type="entry name" value="POLYPRENYL_SYNTHASE_2"/>
    <property type="match status" value="1"/>
</dbReference>
<keyword evidence="1" id="KW-0479">Metal-binding</keyword>
<dbReference type="EMBL" id="CP022685">
    <property type="protein sequence ID" value="ATL26533.1"/>
    <property type="molecule type" value="Genomic_DNA"/>
</dbReference>
<dbReference type="KEGG" id="sfk:KY5_1515"/>
<comment type="similarity">
    <text evidence="3">Belongs to the FPP/GGPP synthase family.</text>
</comment>
<accession>A0A291Q4V5</accession>
<dbReference type="SUPFAM" id="SSF48576">
    <property type="entry name" value="Terpenoid synthases"/>
    <property type="match status" value="1"/>
</dbReference>
<dbReference type="InterPro" id="IPR033749">
    <property type="entry name" value="Polyprenyl_synt_CS"/>
</dbReference>
<dbReference type="CDD" id="cd00685">
    <property type="entry name" value="Trans_IPPS_HT"/>
    <property type="match status" value="1"/>
</dbReference>
<dbReference type="Proteomes" id="UP000221011">
    <property type="component" value="Chromosome"/>
</dbReference>
<dbReference type="AlphaFoldDB" id="A0A291Q4V5"/>
<dbReference type="GO" id="GO:0004161">
    <property type="term" value="F:dimethylallyltranstransferase activity"/>
    <property type="evidence" value="ECO:0007669"/>
    <property type="project" value="UniProtKB-EC"/>
</dbReference>
<organism evidence="4 5">
    <name type="scientific">Streptomyces formicae</name>
    <dbReference type="NCBI Taxonomy" id="1616117"/>
    <lineage>
        <taxon>Bacteria</taxon>
        <taxon>Bacillati</taxon>
        <taxon>Actinomycetota</taxon>
        <taxon>Actinomycetes</taxon>
        <taxon>Kitasatosporales</taxon>
        <taxon>Streptomycetaceae</taxon>
        <taxon>Streptomyces</taxon>
    </lineage>
</organism>
<dbReference type="GO" id="GO:0004337">
    <property type="term" value="F:(2E,6E)-farnesyl diphosphate synthase activity"/>
    <property type="evidence" value="ECO:0007669"/>
    <property type="project" value="UniProtKB-EC"/>
</dbReference>
<dbReference type="EC" id="2.5.1.10" evidence="4"/>
<evidence type="ECO:0000256" key="3">
    <source>
        <dbReference type="RuleBase" id="RU004466"/>
    </source>
</evidence>
<proteinExistence type="inferred from homology"/>
<dbReference type="EC" id="2.5.1.29" evidence="4"/>
<dbReference type="SFLD" id="SFLDG01017">
    <property type="entry name" value="Polyprenyl_Transferase_Like"/>
    <property type="match status" value="1"/>
</dbReference>
<dbReference type="InterPro" id="IPR008949">
    <property type="entry name" value="Isoprenoid_synthase_dom_sf"/>
</dbReference>
<dbReference type="GO" id="GO:0046872">
    <property type="term" value="F:metal ion binding"/>
    <property type="evidence" value="ECO:0007669"/>
    <property type="project" value="UniProtKB-KW"/>
</dbReference>
<keyword evidence="3 4" id="KW-0808">Transferase</keyword>
<dbReference type="PANTHER" id="PTHR12001:SF86">
    <property type="entry name" value="GERANYLGERANYL DIPHOSPHATE SYNTHASE"/>
    <property type="match status" value="1"/>
</dbReference>
<dbReference type="EC" id="2.5.1.1" evidence="4"/>
<protein>
    <submittedName>
        <fullName evidence="4">Octaprenyl diphosphate synthase</fullName>
        <ecNumber evidence="4">2.5.1.1</ecNumber>
        <ecNumber evidence="4">2.5.1.10</ecNumber>
        <ecNumber evidence="4">2.5.1.29</ecNumber>
        <ecNumber evidence="4">2.5.1.90</ecNumber>
    </submittedName>
</protein>
<dbReference type="SFLD" id="SFLDS00005">
    <property type="entry name" value="Isoprenoid_Synthase_Type_I"/>
    <property type="match status" value="1"/>
</dbReference>